<evidence type="ECO:0000313" key="2">
    <source>
        <dbReference type="EMBL" id="MBA8926439.1"/>
    </source>
</evidence>
<keyword evidence="2" id="KW-0223">Dioxygenase</keyword>
<protein>
    <submittedName>
        <fullName evidence="2">3-phenylpropionate/cinnamic acid dioxygenase small subunit</fullName>
    </submittedName>
</protein>
<dbReference type="InterPro" id="IPR037401">
    <property type="entry name" value="SnoaL-like"/>
</dbReference>
<reference evidence="2 3" key="1">
    <citation type="submission" date="2020-08" db="EMBL/GenBank/DDBJ databases">
        <title>Genomic Encyclopedia of Archaeal and Bacterial Type Strains, Phase II (KMG-II): from individual species to whole genera.</title>
        <authorList>
            <person name="Goeker M."/>
        </authorList>
    </citation>
    <scope>NUCLEOTIDE SEQUENCE [LARGE SCALE GENOMIC DNA]</scope>
    <source>
        <strain evidence="2 3">DSM 43850</strain>
    </source>
</reference>
<sequence>MSTVSTELYQEIQHFYARQMQQLDAGEAEAWAATFTEDGVFEANAHPEPSMGRAVISAAVRQAHAKLTEAQEVRRHWLGMLTIDRGEDDTLFVRSYALIVATKKGGTPSIAFSTLCEDTLVQDGGSWLVKYRKVTRDDL</sequence>
<dbReference type="EMBL" id="JACJID010000002">
    <property type="protein sequence ID" value="MBA8926439.1"/>
    <property type="molecule type" value="Genomic_DNA"/>
</dbReference>
<feature type="domain" description="SnoaL-like" evidence="1">
    <location>
        <begin position="6"/>
        <end position="133"/>
    </location>
</feature>
<dbReference type="CDD" id="cd00531">
    <property type="entry name" value="NTF2_like"/>
    <property type="match status" value="1"/>
</dbReference>
<gene>
    <name evidence="2" type="ORF">BC739_003638</name>
</gene>
<comment type="caution">
    <text evidence="2">The sequence shown here is derived from an EMBL/GenBank/DDBJ whole genome shotgun (WGS) entry which is preliminary data.</text>
</comment>
<dbReference type="SUPFAM" id="SSF54427">
    <property type="entry name" value="NTF2-like"/>
    <property type="match status" value="1"/>
</dbReference>
<dbReference type="Proteomes" id="UP000517916">
    <property type="component" value="Unassembled WGS sequence"/>
</dbReference>
<organism evidence="2 3">
    <name type="scientific">Kutzneria viridogrisea</name>
    <dbReference type="NCBI Taxonomy" id="47990"/>
    <lineage>
        <taxon>Bacteria</taxon>
        <taxon>Bacillati</taxon>
        <taxon>Actinomycetota</taxon>
        <taxon>Actinomycetes</taxon>
        <taxon>Pseudonocardiales</taxon>
        <taxon>Pseudonocardiaceae</taxon>
        <taxon>Kutzneria</taxon>
    </lineage>
</organism>
<keyword evidence="3" id="KW-1185">Reference proteome</keyword>
<dbReference type="RefSeq" id="WP_030111237.1">
    <property type="nucleotide sequence ID" value="NZ_BAAABQ010000009.1"/>
</dbReference>
<dbReference type="Pfam" id="PF13577">
    <property type="entry name" value="SnoaL_4"/>
    <property type="match status" value="1"/>
</dbReference>
<name>A0ABR6BIN5_9PSEU</name>
<keyword evidence="2" id="KW-0560">Oxidoreductase</keyword>
<dbReference type="GO" id="GO:0051213">
    <property type="term" value="F:dioxygenase activity"/>
    <property type="evidence" value="ECO:0007669"/>
    <property type="project" value="UniProtKB-KW"/>
</dbReference>
<evidence type="ECO:0000259" key="1">
    <source>
        <dbReference type="Pfam" id="PF13577"/>
    </source>
</evidence>
<evidence type="ECO:0000313" key="3">
    <source>
        <dbReference type="Proteomes" id="UP000517916"/>
    </source>
</evidence>
<dbReference type="Gene3D" id="3.10.450.50">
    <property type="match status" value="1"/>
</dbReference>
<accession>A0ABR6BIN5</accession>
<dbReference type="InterPro" id="IPR032710">
    <property type="entry name" value="NTF2-like_dom_sf"/>
</dbReference>
<proteinExistence type="predicted"/>